<dbReference type="Proteomes" id="UP001147653">
    <property type="component" value="Unassembled WGS sequence"/>
</dbReference>
<accession>A0A9X3SCX9</accession>
<reference evidence="2" key="1">
    <citation type="submission" date="2022-10" db="EMBL/GenBank/DDBJ databases">
        <title>The WGS of Solirubrobacter phytolaccae KCTC 29190.</title>
        <authorList>
            <person name="Jiang Z."/>
        </authorList>
    </citation>
    <scope>NUCLEOTIDE SEQUENCE</scope>
    <source>
        <strain evidence="2">KCTC 29190</strain>
    </source>
</reference>
<evidence type="ECO:0000259" key="1">
    <source>
        <dbReference type="PROSITE" id="PS50125"/>
    </source>
</evidence>
<evidence type="ECO:0000313" key="3">
    <source>
        <dbReference type="Proteomes" id="UP001147653"/>
    </source>
</evidence>
<dbReference type="CDD" id="cd07302">
    <property type="entry name" value="CHD"/>
    <property type="match status" value="1"/>
</dbReference>
<dbReference type="AlphaFoldDB" id="A0A9X3SCX9"/>
<dbReference type="GO" id="GO:0009190">
    <property type="term" value="P:cyclic nucleotide biosynthetic process"/>
    <property type="evidence" value="ECO:0007669"/>
    <property type="project" value="InterPro"/>
</dbReference>
<dbReference type="InterPro" id="IPR029787">
    <property type="entry name" value="Nucleotide_cyclase"/>
</dbReference>
<proteinExistence type="predicted"/>
<dbReference type="GO" id="GO:0035556">
    <property type="term" value="P:intracellular signal transduction"/>
    <property type="evidence" value="ECO:0007669"/>
    <property type="project" value="InterPro"/>
</dbReference>
<name>A0A9X3SCX9_9ACTN</name>
<dbReference type="RefSeq" id="WP_270027404.1">
    <property type="nucleotide sequence ID" value="NZ_JAPDDP010000045.1"/>
</dbReference>
<feature type="domain" description="Guanylate cyclase" evidence="1">
    <location>
        <begin position="20"/>
        <end position="150"/>
    </location>
</feature>
<dbReference type="Gene3D" id="3.30.70.1230">
    <property type="entry name" value="Nucleotide cyclase"/>
    <property type="match status" value="1"/>
</dbReference>
<dbReference type="SUPFAM" id="SSF55073">
    <property type="entry name" value="Nucleotide cyclase"/>
    <property type="match status" value="1"/>
</dbReference>
<gene>
    <name evidence="2" type="ORF">OJ997_22115</name>
</gene>
<dbReference type="EMBL" id="JAPDDP010000045">
    <property type="protein sequence ID" value="MDA0183020.1"/>
    <property type="molecule type" value="Genomic_DNA"/>
</dbReference>
<evidence type="ECO:0000313" key="2">
    <source>
        <dbReference type="EMBL" id="MDA0183020.1"/>
    </source>
</evidence>
<sequence>MHKDLRELLHSAEGQSRHVVVIFLDVRGFSSFAKIAESSDAAEFLRSVYTQIVDDYFVEPEFFKLTGDGMLILYRYDRESLIDVVNTAVETSLRLVTDFGGLCAEDPMVNFEVPGNLGIGIARGAATALISGEKVLDYSGRPLNLAARLMDLGRPSGVVIDEGIRIELLRDDLSEQFTQESVYVKGIAEADAVGVYVDKRVDIPVFNRHPIDRFHQFTEDQVERTLVQLAEWGDFSFPLTHEPAVKDKIQVFVNAPKPTKSGGRSKTGVYNWTFTAQYDFRVQTHYAKVNFVEIRELAAEQGIKRTWPIHLTIEYPIRPSLENG</sequence>
<keyword evidence="3" id="KW-1185">Reference proteome</keyword>
<dbReference type="Pfam" id="PF00211">
    <property type="entry name" value="Guanylate_cyc"/>
    <property type="match status" value="1"/>
</dbReference>
<dbReference type="InterPro" id="IPR001054">
    <property type="entry name" value="A/G_cyclase"/>
</dbReference>
<dbReference type="GO" id="GO:0004016">
    <property type="term" value="F:adenylate cyclase activity"/>
    <property type="evidence" value="ECO:0007669"/>
    <property type="project" value="UniProtKB-ARBA"/>
</dbReference>
<protein>
    <submittedName>
        <fullName evidence="2">Adenylate/guanylate cyclase domain-containing protein</fullName>
    </submittedName>
</protein>
<dbReference type="PROSITE" id="PS50125">
    <property type="entry name" value="GUANYLATE_CYCLASE_2"/>
    <property type="match status" value="1"/>
</dbReference>
<comment type="caution">
    <text evidence="2">The sequence shown here is derived from an EMBL/GenBank/DDBJ whole genome shotgun (WGS) entry which is preliminary data.</text>
</comment>
<organism evidence="2 3">
    <name type="scientific">Solirubrobacter phytolaccae</name>
    <dbReference type="NCBI Taxonomy" id="1404360"/>
    <lineage>
        <taxon>Bacteria</taxon>
        <taxon>Bacillati</taxon>
        <taxon>Actinomycetota</taxon>
        <taxon>Thermoleophilia</taxon>
        <taxon>Solirubrobacterales</taxon>
        <taxon>Solirubrobacteraceae</taxon>
        <taxon>Solirubrobacter</taxon>
    </lineage>
</organism>